<comment type="caution">
    <text evidence="1">The sequence shown here is derived from an EMBL/GenBank/DDBJ whole genome shotgun (WGS) entry which is preliminary data.</text>
</comment>
<keyword evidence="2" id="KW-1185">Reference proteome</keyword>
<evidence type="ECO:0000313" key="1">
    <source>
        <dbReference type="EMBL" id="MBC5738217.1"/>
    </source>
</evidence>
<name>A0A8J6J902_9FIRM</name>
<accession>A0A8J6J902</accession>
<dbReference type="Proteomes" id="UP000607645">
    <property type="component" value="Unassembled WGS sequence"/>
</dbReference>
<evidence type="ECO:0000313" key="2">
    <source>
        <dbReference type="Proteomes" id="UP000607645"/>
    </source>
</evidence>
<sequence>MIILCLLLASCGQGGQGGGSKAEQLALEIRTEYIGMTACTASMDVTADYGERVYRYGMGLTWEKDAQTVLTLTSPEDVAGVTVRIEAGETALEFDGARIETGALSPDGLSPVDSVPALLDWVKEGFIAECAEETLGEVQTLRVCYRDPDAAAGTGTEASVWFDTATHGLVRGEVSVDGATVIQCAFTDFQMV</sequence>
<dbReference type="EMBL" id="JACOPQ010000013">
    <property type="protein sequence ID" value="MBC5738217.1"/>
    <property type="molecule type" value="Genomic_DNA"/>
</dbReference>
<organism evidence="1 2">
    <name type="scientific">Lawsonibacter faecis</name>
    <dbReference type="NCBI Taxonomy" id="2763052"/>
    <lineage>
        <taxon>Bacteria</taxon>
        <taxon>Bacillati</taxon>
        <taxon>Bacillota</taxon>
        <taxon>Clostridia</taxon>
        <taxon>Eubacteriales</taxon>
        <taxon>Oscillospiraceae</taxon>
        <taxon>Lawsonibacter</taxon>
    </lineage>
</organism>
<dbReference type="AlphaFoldDB" id="A0A8J6J902"/>
<protein>
    <recommendedName>
        <fullName evidence="3">Lipoprotein</fullName>
    </recommendedName>
</protein>
<reference evidence="1" key="1">
    <citation type="submission" date="2020-08" db="EMBL/GenBank/DDBJ databases">
        <title>Genome public.</title>
        <authorList>
            <person name="Liu C."/>
            <person name="Sun Q."/>
        </authorList>
    </citation>
    <scope>NUCLEOTIDE SEQUENCE</scope>
    <source>
        <strain evidence="1">NSJ-52</strain>
    </source>
</reference>
<gene>
    <name evidence="1" type="ORF">H8S62_14485</name>
</gene>
<evidence type="ECO:0008006" key="3">
    <source>
        <dbReference type="Google" id="ProtNLM"/>
    </source>
</evidence>
<proteinExistence type="predicted"/>